<feature type="compositionally biased region" description="Polar residues" evidence="3">
    <location>
        <begin position="493"/>
        <end position="506"/>
    </location>
</feature>
<keyword evidence="2" id="KW-0812">Transmembrane</keyword>
<feature type="region of interest" description="Disordered" evidence="3">
    <location>
        <begin position="480"/>
        <end position="506"/>
    </location>
</feature>
<dbReference type="Gene3D" id="1.20.1600.10">
    <property type="entry name" value="Outer membrane efflux proteins (OEP)"/>
    <property type="match status" value="1"/>
</dbReference>
<reference evidence="5" key="1">
    <citation type="journal article" date="2019" name="Int. J. Syst. Evol. Microbiol.">
        <title>The Global Catalogue of Microorganisms (GCM) 10K type strain sequencing project: providing services to taxonomists for standard genome sequencing and annotation.</title>
        <authorList>
            <consortium name="The Broad Institute Genomics Platform"/>
            <consortium name="The Broad Institute Genome Sequencing Center for Infectious Disease"/>
            <person name="Wu L."/>
            <person name="Ma J."/>
        </authorList>
    </citation>
    <scope>NUCLEOTIDE SEQUENCE [LARGE SCALE GENOMIC DNA]</scope>
    <source>
        <strain evidence="5">Q85</strain>
    </source>
</reference>
<evidence type="ECO:0000313" key="4">
    <source>
        <dbReference type="EMBL" id="MFD1787138.1"/>
    </source>
</evidence>
<comment type="caution">
    <text evidence="4">The sequence shown here is derived from an EMBL/GenBank/DDBJ whole genome shotgun (WGS) entry which is preliminary data.</text>
</comment>
<evidence type="ECO:0000256" key="1">
    <source>
        <dbReference type="ARBA" id="ARBA00007613"/>
    </source>
</evidence>
<proteinExistence type="inferred from homology"/>
<dbReference type="PANTHER" id="PTHR30203">
    <property type="entry name" value="OUTER MEMBRANE CATION EFFLUX PROTEIN"/>
    <property type="match status" value="1"/>
</dbReference>
<dbReference type="SUPFAM" id="SSF56954">
    <property type="entry name" value="Outer membrane efflux proteins (OEP)"/>
    <property type="match status" value="1"/>
</dbReference>
<dbReference type="PROSITE" id="PS51257">
    <property type="entry name" value="PROKAR_LIPOPROTEIN"/>
    <property type="match status" value="1"/>
</dbReference>
<comment type="subcellular location">
    <subcellularLocation>
        <location evidence="2">Cell membrane</location>
        <topology evidence="2">Lipid-anchor</topology>
    </subcellularLocation>
</comment>
<keyword evidence="2" id="KW-0472">Membrane</keyword>
<feature type="compositionally biased region" description="Gly residues" evidence="3">
    <location>
        <begin position="117"/>
        <end position="137"/>
    </location>
</feature>
<keyword evidence="2" id="KW-1134">Transmembrane beta strand</keyword>
<evidence type="ECO:0000256" key="2">
    <source>
        <dbReference type="RuleBase" id="RU362097"/>
    </source>
</evidence>
<evidence type="ECO:0000256" key="3">
    <source>
        <dbReference type="SAM" id="MobiDB-lite"/>
    </source>
</evidence>
<dbReference type="InterPro" id="IPR003423">
    <property type="entry name" value="OMP_efflux"/>
</dbReference>
<feature type="region of interest" description="Disordered" evidence="3">
    <location>
        <begin position="112"/>
        <end position="137"/>
    </location>
</feature>
<dbReference type="RefSeq" id="WP_380939506.1">
    <property type="nucleotide sequence ID" value="NZ_JBHUFC010000002.1"/>
</dbReference>
<evidence type="ECO:0000313" key="5">
    <source>
        <dbReference type="Proteomes" id="UP001597283"/>
    </source>
</evidence>
<dbReference type="EMBL" id="JBHUFC010000002">
    <property type="protein sequence ID" value="MFD1787138.1"/>
    <property type="molecule type" value="Genomic_DNA"/>
</dbReference>
<dbReference type="Pfam" id="PF02321">
    <property type="entry name" value="OEP"/>
    <property type="match status" value="2"/>
</dbReference>
<organism evidence="4 5">
    <name type="scientific">Sphingomonas floccifaciens</name>
    <dbReference type="NCBI Taxonomy" id="1844115"/>
    <lineage>
        <taxon>Bacteria</taxon>
        <taxon>Pseudomonadati</taxon>
        <taxon>Pseudomonadota</taxon>
        <taxon>Alphaproteobacteria</taxon>
        <taxon>Sphingomonadales</taxon>
        <taxon>Sphingomonadaceae</taxon>
        <taxon>Sphingomonas</taxon>
    </lineage>
</organism>
<keyword evidence="2" id="KW-0564">Palmitate</keyword>
<dbReference type="Proteomes" id="UP001597283">
    <property type="component" value="Unassembled WGS sequence"/>
</dbReference>
<comment type="similarity">
    <text evidence="1 2">Belongs to the outer membrane factor (OMF) (TC 1.B.17) family.</text>
</comment>
<keyword evidence="5" id="KW-1185">Reference proteome</keyword>
<accession>A0ABW4NB46</accession>
<dbReference type="PANTHER" id="PTHR30203:SF32">
    <property type="entry name" value="CATION EFFLUX SYSTEM PROTEIN CUSC"/>
    <property type="match status" value="1"/>
</dbReference>
<gene>
    <name evidence="4" type="ORF">ACFSC3_06110</name>
</gene>
<name>A0ABW4NB46_9SPHN</name>
<dbReference type="NCBIfam" id="TIGR01845">
    <property type="entry name" value="outer_NodT"/>
    <property type="match status" value="1"/>
</dbReference>
<keyword evidence="2" id="KW-0449">Lipoprotein</keyword>
<protein>
    <submittedName>
        <fullName evidence="4">Efflux transporter outer membrane subunit</fullName>
    </submittedName>
</protein>
<sequence length="506" mass="53583">MRRAITLLVATALAGCSMTPTYERPAAPVPPSWPVGDAYLRQSEAALPAVTYRDIFRDPRLQRLIETALVNNRDLRIAAANIAIARAQFRIQRAERFPTVGASLGASVRRGSSANGVGTGTNPGTGTGTGATTGSGGGVNDSYSASVGVTSFEIDLFGRLAALSRAALEDYFATEAAARATRLALVGDIADAWTTYAADRSLLQIAERTARSAETSVRLTRARLQGGIAPRTDLRQAELVLAQANSDLAEQRSALAQDANLLRLLIGTDVDSTLLPESIEAVLPTLAELPAGLDSSVLLRRPDVVQSEYDLRAANARIGAARAALFPRISLTGLLGLASGALGGLFSGDAFTWSASGGVDYDIFAGGARRAGVDQARATFDRALATYERTIQTAFREVSDALARRGTIDDQVRAQTALLAASRDNYTLSDARYRGGIDTFLQSLDAQRSLYSAERSLVGTRLAQAQNLTELYRTIGGDALLETTPQGPRPLSPESTATPPKTGQRR</sequence>
<dbReference type="Gene3D" id="2.20.200.10">
    <property type="entry name" value="Outer membrane efflux proteins (OEP)"/>
    <property type="match status" value="1"/>
</dbReference>
<dbReference type="InterPro" id="IPR010131">
    <property type="entry name" value="MdtP/NodT-like"/>
</dbReference>